<evidence type="ECO:0000313" key="2">
    <source>
        <dbReference type="EMBL" id="HGM07138.1"/>
    </source>
</evidence>
<dbReference type="EMBL" id="DTCA01000060">
    <property type="protein sequence ID" value="HGM07138.1"/>
    <property type="molecule type" value="Genomic_DNA"/>
</dbReference>
<keyword evidence="1" id="KW-0472">Membrane</keyword>
<name>A0A7C4D1G3_9CREN</name>
<gene>
    <name evidence="2" type="ORF">ENU31_01825</name>
</gene>
<proteinExistence type="predicted"/>
<comment type="caution">
    <text evidence="2">The sequence shown here is derived from an EMBL/GenBank/DDBJ whole genome shotgun (WGS) entry which is preliminary data.</text>
</comment>
<reference evidence="2" key="1">
    <citation type="journal article" date="2020" name="mSystems">
        <title>Genome- and Community-Level Interaction Insights into Carbon Utilization and Element Cycling Functions of Hydrothermarchaeota in Hydrothermal Sediment.</title>
        <authorList>
            <person name="Zhou Z."/>
            <person name="Liu Y."/>
            <person name="Xu W."/>
            <person name="Pan J."/>
            <person name="Luo Z.H."/>
            <person name="Li M."/>
        </authorList>
    </citation>
    <scope>NUCLEOTIDE SEQUENCE [LARGE SCALE GENOMIC DNA]</scope>
    <source>
        <strain evidence="2">SpSt-658</strain>
    </source>
</reference>
<evidence type="ECO:0000256" key="1">
    <source>
        <dbReference type="SAM" id="Phobius"/>
    </source>
</evidence>
<sequence>MSNDEKKKKRKGKSARKRKVYTGRVKACWKVDPRYMMYRPRERVSQELYLCVTDMFRVVMLDTAIVPHIEYVPDGEVVDAPISYTDYQNKRICRLPVPGSAYSLQEFLEWVEPPCFIYPCTCYCTHRASVYSFAYPCSSSCRDSSNSCCFSSNDISCTSMPLWTGIIRLMYTKIKNYYTFRYLVCIGSTVAYVAPLPPPKSLMYLFDYISRRGLIDYRIYKYILSKYRNKIPNLLDFLTNGIFVDYREVFPDGAPLNIPMDGRYIFIDFNPKIVAFNYYAINKRRAHAVLIGWFDSNAKAYAVAKVAWEIKRDVFITLMRHFKPPRLVKDVEESFVNDVPFPTEDKDIDVLYDDAGGF</sequence>
<keyword evidence="1" id="KW-0812">Transmembrane</keyword>
<organism evidence="2">
    <name type="scientific">Ignisphaera aggregans</name>
    <dbReference type="NCBI Taxonomy" id="334771"/>
    <lineage>
        <taxon>Archaea</taxon>
        <taxon>Thermoproteota</taxon>
        <taxon>Thermoprotei</taxon>
        <taxon>Desulfurococcales</taxon>
        <taxon>Desulfurococcaceae</taxon>
        <taxon>Ignisphaera</taxon>
    </lineage>
</organism>
<protein>
    <submittedName>
        <fullName evidence="2">Uncharacterized protein</fullName>
    </submittedName>
</protein>
<dbReference type="AlphaFoldDB" id="A0A7C4D1G3"/>
<keyword evidence="1" id="KW-1133">Transmembrane helix</keyword>
<accession>A0A7C4D1G3</accession>
<feature type="transmembrane region" description="Helical" evidence="1">
    <location>
        <begin position="178"/>
        <end position="196"/>
    </location>
</feature>